<dbReference type="OrthoDB" id="2289841at2759"/>
<keyword evidence="3" id="KW-1185">Reference proteome</keyword>
<evidence type="ECO:0000313" key="3">
    <source>
        <dbReference type="Proteomes" id="UP000646827"/>
    </source>
</evidence>
<dbReference type="Proteomes" id="UP000646827">
    <property type="component" value="Unassembled WGS sequence"/>
</dbReference>
<evidence type="ECO:0000256" key="1">
    <source>
        <dbReference type="SAM" id="MobiDB-lite"/>
    </source>
</evidence>
<accession>A0A8H7S430</accession>
<evidence type="ECO:0000313" key="2">
    <source>
        <dbReference type="EMBL" id="KAG2222364.1"/>
    </source>
</evidence>
<proteinExistence type="predicted"/>
<sequence>MISYSSEATRRFSKPPVFLTIAISKISEEINEHIKPSSSSPFLLEAKHCNPWTKQCYFVSRNTIEQQKPPLHPFAALILFLTRQERILSTYPYYYDETIQKLYRITMGMCKDQQTTSPIDDLLLICSETMKKAKQAISAMESDSKDEVKYILDQIIELSVSLRRKYTSLPNSHEPSPESSSEQQSHDNTTTSTDNSAQPSTANIPYIERKMNELDNPPRVPWRIIYEEGRKEGYFAHVGKDSLKAAWA</sequence>
<protein>
    <submittedName>
        <fullName evidence="2">Uncharacterized protein</fullName>
    </submittedName>
</protein>
<name>A0A8H7S430_9FUNG</name>
<organism evidence="2 3">
    <name type="scientific">Circinella minor</name>
    <dbReference type="NCBI Taxonomy" id="1195481"/>
    <lineage>
        <taxon>Eukaryota</taxon>
        <taxon>Fungi</taxon>
        <taxon>Fungi incertae sedis</taxon>
        <taxon>Mucoromycota</taxon>
        <taxon>Mucoromycotina</taxon>
        <taxon>Mucoromycetes</taxon>
        <taxon>Mucorales</taxon>
        <taxon>Lichtheimiaceae</taxon>
        <taxon>Circinella</taxon>
    </lineage>
</organism>
<gene>
    <name evidence="2" type="ORF">INT45_009837</name>
</gene>
<comment type="caution">
    <text evidence="2">The sequence shown here is derived from an EMBL/GenBank/DDBJ whole genome shotgun (WGS) entry which is preliminary data.</text>
</comment>
<reference evidence="2 3" key="1">
    <citation type="submission" date="2020-12" db="EMBL/GenBank/DDBJ databases">
        <title>Metabolic potential, ecology and presence of endohyphal bacteria is reflected in genomic diversity of Mucoromycotina.</title>
        <authorList>
            <person name="Muszewska A."/>
            <person name="Okrasinska A."/>
            <person name="Steczkiewicz K."/>
            <person name="Drgas O."/>
            <person name="Orlowska M."/>
            <person name="Perlinska-Lenart U."/>
            <person name="Aleksandrzak-Piekarczyk T."/>
            <person name="Szatraj K."/>
            <person name="Zielenkiewicz U."/>
            <person name="Pilsyk S."/>
            <person name="Malc E."/>
            <person name="Mieczkowski P."/>
            <person name="Kruszewska J.S."/>
            <person name="Biernat P."/>
            <person name="Pawlowska J."/>
        </authorList>
    </citation>
    <scope>NUCLEOTIDE SEQUENCE [LARGE SCALE GENOMIC DNA]</scope>
    <source>
        <strain evidence="2 3">CBS 142.35</strain>
    </source>
</reference>
<dbReference type="EMBL" id="JAEPRB010000085">
    <property type="protein sequence ID" value="KAG2222364.1"/>
    <property type="molecule type" value="Genomic_DNA"/>
</dbReference>
<feature type="compositionally biased region" description="Low complexity" evidence="1">
    <location>
        <begin position="172"/>
        <end position="196"/>
    </location>
</feature>
<feature type="region of interest" description="Disordered" evidence="1">
    <location>
        <begin position="167"/>
        <end position="201"/>
    </location>
</feature>
<dbReference type="AlphaFoldDB" id="A0A8H7S430"/>